<dbReference type="EC" id="5.2.1.8" evidence="6"/>
<dbReference type="Pfam" id="PF00254">
    <property type="entry name" value="FKBP_C"/>
    <property type="match status" value="1"/>
</dbReference>
<dbReference type="AlphaFoldDB" id="A0A1F6WQZ7"/>
<evidence type="ECO:0000313" key="9">
    <source>
        <dbReference type="Proteomes" id="UP000178184"/>
    </source>
</evidence>
<dbReference type="STRING" id="1801764.A2903_00170"/>
<evidence type="ECO:0000256" key="1">
    <source>
        <dbReference type="ARBA" id="ARBA00000971"/>
    </source>
</evidence>
<sequence length="114" mass="12403">MQIIKKENGLIIEIISEGTGSGVRSGDTVSVDYRGFFTNGTVFDESYKRGQPFLFIVGAGNVIAGWDEGLLGMKVGEKRRLTIPSDLAYGPNDYQTIPGGSTLIFDIELRKIGQ</sequence>
<dbReference type="SUPFAM" id="SSF54534">
    <property type="entry name" value="FKBP-like"/>
    <property type="match status" value="1"/>
</dbReference>
<dbReference type="InterPro" id="IPR046357">
    <property type="entry name" value="PPIase_dom_sf"/>
</dbReference>
<dbReference type="PANTHER" id="PTHR43811">
    <property type="entry name" value="FKBP-TYPE PEPTIDYL-PROLYL CIS-TRANS ISOMERASE FKPA"/>
    <property type="match status" value="1"/>
</dbReference>
<evidence type="ECO:0000256" key="2">
    <source>
        <dbReference type="ARBA" id="ARBA00006577"/>
    </source>
</evidence>
<keyword evidence="3 5" id="KW-0697">Rotamase</keyword>
<evidence type="ECO:0000256" key="3">
    <source>
        <dbReference type="ARBA" id="ARBA00023110"/>
    </source>
</evidence>
<dbReference type="FunFam" id="3.10.50.40:FF:000006">
    <property type="entry name" value="Peptidyl-prolyl cis-trans isomerase"/>
    <property type="match status" value="1"/>
</dbReference>
<evidence type="ECO:0000256" key="6">
    <source>
        <dbReference type="RuleBase" id="RU003915"/>
    </source>
</evidence>
<dbReference type="Gene3D" id="3.10.50.40">
    <property type="match status" value="1"/>
</dbReference>
<dbReference type="GO" id="GO:0003755">
    <property type="term" value="F:peptidyl-prolyl cis-trans isomerase activity"/>
    <property type="evidence" value="ECO:0007669"/>
    <property type="project" value="UniProtKB-UniRule"/>
</dbReference>
<accession>A0A1F6WQZ7</accession>
<evidence type="ECO:0000313" key="8">
    <source>
        <dbReference type="EMBL" id="OGI84280.1"/>
    </source>
</evidence>
<organism evidence="8 9">
    <name type="scientific">Candidatus Nomurabacteria bacterium RIFCSPLOWO2_01_FULL_33_17</name>
    <dbReference type="NCBI Taxonomy" id="1801764"/>
    <lineage>
        <taxon>Bacteria</taxon>
        <taxon>Candidatus Nomuraibacteriota</taxon>
    </lineage>
</organism>
<proteinExistence type="inferred from homology"/>
<gene>
    <name evidence="8" type="ORF">A2903_00170</name>
</gene>
<reference evidence="8 9" key="1">
    <citation type="journal article" date="2016" name="Nat. Commun.">
        <title>Thousands of microbial genomes shed light on interconnected biogeochemical processes in an aquifer system.</title>
        <authorList>
            <person name="Anantharaman K."/>
            <person name="Brown C.T."/>
            <person name="Hug L.A."/>
            <person name="Sharon I."/>
            <person name="Castelle C.J."/>
            <person name="Probst A.J."/>
            <person name="Thomas B.C."/>
            <person name="Singh A."/>
            <person name="Wilkins M.J."/>
            <person name="Karaoz U."/>
            <person name="Brodie E.L."/>
            <person name="Williams K.H."/>
            <person name="Hubbard S.S."/>
            <person name="Banfield J.F."/>
        </authorList>
    </citation>
    <scope>NUCLEOTIDE SEQUENCE [LARGE SCALE GENOMIC DNA]</scope>
</reference>
<dbReference type="PANTHER" id="PTHR43811:SF19">
    <property type="entry name" value="39 KDA FK506-BINDING NUCLEAR PROTEIN"/>
    <property type="match status" value="1"/>
</dbReference>
<dbReference type="InterPro" id="IPR001179">
    <property type="entry name" value="PPIase_FKBP_dom"/>
</dbReference>
<name>A0A1F6WQZ7_9BACT</name>
<keyword evidence="4 5" id="KW-0413">Isomerase</keyword>
<protein>
    <recommendedName>
        <fullName evidence="6">Peptidyl-prolyl cis-trans isomerase</fullName>
        <ecNumber evidence="6">5.2.1.8</ecNumber>
    </recommendedName>
</protein>
<evidence type="ECO:0000256" key="4">
    <source>
        <dbReference type="ARBA" id="ARBA00023235"/>
    </source>
</evidence>
<comment type="catalytic activity">
    <reaction evidence="1 5 6">
        <text>[protein]-peptidylproline (omega=180) = [protein]-peptidylproline (omega=0)</text>
        <dbReference type="Rhea" id="RHEA:16237"/>
        <dbReference type="Rhea" id="RHEA-COMP:10747"/>
        <dbReference type="Rhea" id="RHEA-COMP:10748"/>
        <dbReference type="ChEBI" id="CHEBI:83833"/>
        <dbReference type="ChEBI" id="CHEBI:83834"/>
        <dbReference type="EC" id="5.2.1.8"/>
    </reaction>
</comment>
<dbReference type="EMBL" id="MFUO01000004">
    <property type="protein sequence ID" value="OGI84280.1"/>
    <property type="molecule type" value="Genomic_DNA"/>
</dbReference>
<dbReference type="PROSITE" id="PS50059">
    <property type="entry name" value="FKBP_PPIASE"/>
    <property type="match status" value="1"/>
</dbReference>
<dbReference type="Proteomes" id="UP000178184">
    <property type="component" value="Unassembled WGS sequence"/>
</dbReference>
<comment type="similarity">
    <text evidence="2 6">Belongs to the FKBP-type PPIase family.</text>
</comment>
<evidence type="ECO:0000259" key="7">
    <source>
        <dbReference type="PROSITE" id="PS50059"/>
    </source>
</evidence>
<feature type="domain" description="PPIase FKBP-type" evidence="7">
    <location>
        <begin position="26"/>
        <end position="113"/>
    </location>
</feature>
<evidence type="ECO:0000256" key="5">
    <source>
        <dbReference type="PROSITE-ProRule" id="PRU00277"/>
    </source>
</evidence>
<comment type="caution">
    <text evidence="8">The sequence shown here is derived from an EMBL/GenBank/DDBJ whole genome shotgun (WGS) entry which is preliminary data.</text>
</comment>